<name>A0ABM4B2Z2_HYDVU</name>
<feature type="chain" id="PRO_5045275929" evidence="1">
    <location>
        <begin position="21"/>
        <end position="259"/>
    </location>
</feature>
<gene>
    <name evidence="3" type="primary">LOC101238752</name>
</gene>
<proteinExistence type="predicted"/>
<evidence type="ECO:0000256" key="1">
    <source>
        <dbReference type="SAM" id="SignalP"/>
    </source>
</evidence>
<evidence type="ECO:0000313" key="2">
    <source>
        <dbReference type="Proteomes" id="UP001652625"/>
    </source>
</evidence>
<dbReference type="RefSeq" id="XP_065643194.1">
    <property type="nucleotide sequence ID" value="XM_065787122.1"/>
</dbReference>
<reference evidence="2" key="1">
    <citation type="submission" date="2025-05" db="UniProtKB">
        <authorList>
            <consortium name="RefSeq"/>
        </authorList>
    </citation>
    <scope>NUCLEOTIDE SEQUENCE [LARGE SCALE GENOMIC DNA]</scope>
</reference>
<keyword evidence="1" id="KW-0732">Signal</keyword>
<dbReference type="Proteomes" id="UP001652625">
    <property type="component" value="Chromosome 01"/>
</dbReference>
<evidence type="ECO:0000313" key="3">
    <source>
        <dbReference type="RefSeq" id="XP_065643194.1"/>
    </source>
</evidence>
<reference evidence="3" key="2">
    <citation type="submission" date="2025-08" db="UniProtKB">
        <authorList>
            <consortium name="RefSeq"/>
        </authorList>
    </citation>
    <scope>IDENTIFICATION</scope>
</reference>
<sequence length="259" mass="28420">MLANAMFILIGTIFSKSSLCVDLIPLATCSGVGLLCASYCNQCFPGGWCIQESDVNTGRCLCNYGWTGALSIYIKDTVDPGWGKNRITALNCNTPCHYTHALRNKTCAADPPKKLCNPTVCEINKHGKCVDGVCQCCKGWTGGYALYRNDYYYTDGVLFNCNISCPYLGLGVENPSCKPLPSPSLCNSKCIVNDGECDQKTGRCHCCEGWTGENAQFENDGRISVAGYCNVYCPYIKTSDANKRNWLCVNPDYIRRSIV</sequence>
<protein>
    <submittedName>
        <fullName evidence="3">Multiple epidermal growth factor-like domains protein 11</fullName>
    </submittedName>
</protein>
<accession>A0ABM4B2Z2</accession>
<dbReference type="GeneID" id="101238752"/>
<keyword evidence="2" id="KW-1185">Reference proteome</keyword>
<feature type="signal peptide" evidence="1">
    <location>
        <begin position="1"/>
        <end position="20"/>
    </location>
</feature>
<organism evidence="2 3">
    <name type="scientific">Hydra vulgaris</name>
    <name type="common">Hydra</name>
    <name type="synonym">Hydra attenuata</name>
    <dbReference type="NCBI Taxonomy" id="6087"/>
    <lineage>
        <taxon>Eukaryota</taxon>
        <taxon>Metazoa</taxon>
        <taxon>Cnidaria</taxon>
        <taxon>Hydrozoa</taxon>
        <taxon>Hydroidolina</taxon>
        <taxon>Anthoathecata</taxon>
        <taxon>Aplanulata</taxon>
        <taxon>Hydridae</taxon>
        <taxon>Hydra</taxon>
    </lineage>
</organism>